<evidence type="ECO:0000256" key="2">
    <source>
        <dbReference type="ARBA" id="ARBA00006676"/>
    </source>
</evidence>
<reference evidence="7 8" key="1">
    <citation type="submission" date="2020-07" db="EMBL/GenBank/DDBJ databases">
        <authorList>
            <person name="Feng X."/>
        </authorList>
    </citation>
    <scope>NUCLEOTIDE SEQUENCE [LARGE SCALE GENOMIC DNA]</scope>
    <source>
        <strain evidence="7 8">JCM23202</strain>
    </source>
</reference>
<evidence type="ECO:0000256" key="1">
    <source>
        <dbReference type="ARBA" id="ARBA00001947"/>
    </source>
</evidence>
<proteinExistence type="inferred from homology"/>
<evidence type="ECO:0000259" key="6">
    <source>
        <dbReference type="Pfam" id="PF00962"/>
    </source>
</evidence>
<keyword evidence="3" id="KW-0479">Metal-binding</keyword>
<dbReference type="Pfam" id="PF00962">
    <property type="entry name" value="A_deaminase"/>
    <property type="match status" value="1"/>
</dbReference>
<evidence type="ECO:0000256" key="5">
    <source>
        <dbReference type="ARBA" id="ARBA00022833"/>
    </source>
</evidence>
<comment type="similarity">
    <text evidence="2">Belongs to the metallo-dependent hydrolases superfamily. Adenosine and AMP deaminases family.</text>
</comment>
<sequence length="339" mass="38350">MPFQATPELAAFVRDLPKTETHLHIEGACPFQLLKQLDPIKHSQPPPFWADDFRYRSFQQFMDLYVQYCSEFYTDAKRFHEAAKIILKNCVDQGCRYVETSFHLPTLLYLSDDGPTIIDAIRSAAPAELELRIFAGMCHNDYKDAGKDLIDSCLTWEGLDGIDLHGPEDLPLEPWTADIWEKARLAGKFTKAHAGEFMGSDFVDRVIDDLKVTRIEHGVRSIENPATVERLVRENIALDVCPISNLKLAVEGIPSMNRHPIRELFDAGVLLTVNSDDPFFFGNSLSEDYYALVQELGFSLPELAKLAANGFQVALLSEESRASYMSELQDYCRLHGIEL</sequence>
<feature type="domain" description="Adenosine deaminase" evidence="6">
    <location>
        <begin position="17"/>
        <end position="330"/>
    </location>
</feature>
<dbReference type="EMBL" id="JACHVC010000012">
    <property type="protein sequence ID" value="MBC2606582.1"/>
    <property type="molecule type" value="Genomic_DNA"/>
</dbReference>
<dbReference type="InterPro" id="IPR032466">
    <property type="entry name" value="Metal_Hydrolase"/>
</dbReference>
<evidence type="ECO:0000256" key="4">
    <source>
        <dbReference type="ARBA" id="ARBA00022801"/>
    </source>
</evidence>
<dbReference type="Gene3D" id="3.20.20.140">
    <property type="entry name" value="Metal-dependent hydrolases"/>
    <property type="match status" value="1"/>
</dbReference>
<dbReference type="GO" id="GO:0043103">
    <property type="term" value="P:hypoxanthine salvage"/>
    <property type="evidence" value="ECO:0007669"/>
    <property type="project" value="TreeGrafter"/>
</dbReference>
<dbReference type="SUPFAM" id="SSF51556">
    <property type="entry name" value="Metallo-dependent hydrolases"/>
    <property type="match status" value="1"/>
</dbReference>
<dbReference type="InterPro" id="IPR006330">
    <property type="entry name" value="Ado/ade_deaminase"/>
</dbReference>
<gene>
    <name evidence="7" type="ORF">H5P27_11070</name>
</gene>
<dbReference type="PANTHER" id="PTHR43114">
    <property type="entry name" value="ADENINE DEAMINASE"/>
    <property type="match status" value="1"/>
</dbReference>
<evidence type="ECO:0000256" key="3">
    <source>
        <dbReference type="ARBA" id="ARBA00022723"/>
    </source>
</evidence>
<comment type="cofactor">
    <cofactor evidence="1">
        <name>Zn(2+)</name>
        <dbReference type="ChEBI" id="CHEBI:29105"/>
    </cofactor>
</comment>
<keyword evidence="4" id="KW-0378">Hydrolase</keyword>
<dbReference type="GO" id="GO:0006146">
    <property type="term" value="P:adenine catabolic process"/>
    <property type="evidence" value="ECO:0007669"/>
    <property type="project" value="TreeGrafter"/>
</dbReference>
<evidence type="ECO:0000313" key="8">
    <source>
        <dbReference type="Proteomes" id="UP000526501"/>
    </source>
</evidence>
<keyword evidence="5" id="KW-0862">Zinc</keyword>
<dbReference type="GO" id="GO:0046872">
    <property type="term" value="F:metal ion binding"/>
    <property type="evidence" value="ECO:0007669"/>
    <property type="project" value="UniProtKB-KW"/>
</dbReference>
<protein>
    <submittedName>
        <fullName evidence="7">Adenosine deaminase</fullName>
    </submittedName>
</protein>
<accession>A0A7X1B6L5</accession>
<dbReference type="InterPro" id="IPR001365">
    <property type="entry name" value="A_deaminase_dom"/>
</dbReference>
<name>A0A7X1B6L5_9BACT</name>
<dbReference type="Proteomes" id="UP000526501">
    <property type="component" value="Unassembled WGS sequence"/>
</dbReference>
<evidence type="ECO:0000313" key="7">
    <source>
        <dbReference type="EMBL" id="MBC2606582.1"/>
    </source>
</evidence>
<dbReference type="AlphaFoldDB" id="A0A7X1B6L5"/>
<organism evidence="7 8">
    <name type="scientific">Pelagicoccus albus</name>
    <dbReference type="NCBI Taxonomy" id="415222"/>
    <lineage>
        <taxon>Bacteria</taxon>
        <taxon>Pseudomonadati</taxon>
        <taxon>Verrucomicrobiota</taxon>
        <taxon>Opitutia</taxon>
        <taxon>Puniceicoccales</taxon>
        <taxon>Pelagicoccaceae</taxon>
        <taxon>Pelagicoccus</taxon>
    </lineage>
</organism>
<dbReference type="GO" id="GO:0000034">
    <property type="term" value="F:adenine deaminase activity"/>
    <property type="evidence" value="ECO:0007669"/>
    <property type="project" value="TreeGrafter"/>
</dbReference>
<dbReference type="PANTHER" id="PTHR43114:SF6">
    <property type="entry name" value="ADENINE DEAMINASE"/>
    <property type="match status" value="1"/>
</dbReference>
<dbReference type="RefSeq" id="WP_185660452.1">
    <property type="nucleotide sequence ID" value="NZ_CAWPOO010000012.1"/>
</dbReference>
<comment type="caution">
    <text evidence="7">The sequence shown here is derived from an EMBL/GenBank/DDBJ whole genome shotgun (WGS) entry which is preliminary data.</text>
</comment>
<dbReference type="GO" id="GO:0005829">
    <property type="term" value="C:cytosol"/>
    <property type="evidence" value="ECO:0007669"/>
    <property type="project" value="TreeGrafter"/>
</dbReference>
<keyword evidence="8" id="KW-1185">Reference proteome</keyword>